<protein>
    <submittedName>
        <fullName evidence="2">Uncharacterized protein</fullName>
    </submittedName>
</protein>
<keyword evidence="1" id="KW-0472">Membrane</keyword>
<comment type="caution">
    <text evidence="2">The sequence shown here is derived from an EMBL/GenBank/DDBJ whole genome shotgun (WGS) entry which is preliminary data.</text>
</comment>
<evidence type="ECO:0000313" key="3">
    <source>
        <dbReference type="Proteomes" id="UP000637757"/>
    </source>
</evidence>
<evidence type="ECO:0000313" key="2">
    <source>
        <dbReference type="EMBL" id="MBF8807516.1"/>
    </source>
</evidence>
<accession>A0A931AUE7</accession>
<organism evidence="2 3">
    <name type="scientific">Enterococcus lacertideformus</name>
    <dbReference type="NCBI Taxonomy" id="2771493"/>
    <lineage>
        <taxon>Bacteria</taxon>
        <taxon>Bacillati</taxon>
        <taxon>Bacillota</taxon>
        <taxon>Bacilli</taxon>
        <taxon>Lactobacillales</taxon>
        <taxon>Enterococcaceae</taxon>
        <taxon>Enterococcus</taxon>
    </lineage>
</organism>
<dbReference type="EMBL" id="JADAKE010000008">
    <property type="protein sequence ID" value="MBF8807516.1"/>
    <property type="molecule type" value="Genomic_DNA"/>
</dbReference>
<keyword evidence="1" id="KW-0812">Transmembrane</keyword>
<proteinExistence type="predicted"/>
<dbReference type="AlphaFoldDB" id="A0A931AUE7"/>
<keyword evidence="1" id="KW-1133">Transmembrane helix</keyword>
<gene>
    <name evidence="2" type="ORF">IC227_02870</name>
</gene>
<sequence length="312" mass="37333">MAKEMVLIDHIKRLEIEEDRLPILEALILLEEVNTQTIRSKDTGSCRIRIYNHKNLLLHAMELQFPLSNAIEEVISAQYQVTTSKKIVRKNKKVTNHKKAKRSFQFRKTKVHLITAIKRLWFVVVIVCSFFVFMKLTYHHFFEKKNQEENVKMIEERKEFIWLKEINDQYPTKDAQFDLAFFENDWHVVINIQPENLTDKRQVMLAFAYLELNQFAEAEILNKRLVSDELQAKLDQSYFEQGLTLLKEQKISETKKNLEMIQAEELRGLLQVYIEHASIMIDFIELYQQNEDQENQLLWEQRLKKLGEEEKQ</sequence>
<evidence type="ECO:0000256" key="1">
    <source>
        <dbReference type="SAM" id="Phobius"/>
    </source>
</evidence>
<keyword evidence="3" id="KW-1185">Reference proteome</keyword>
<dbReference type="Proteomes" id="UP000637757">
    <property type="component" value="Unassembled WGS sequence"/>
</dbReference>
<feature type="transmembrane region" description="Helical" evidence="1">
    <location>
        <begin position="120"/>
        <end position="138"/>
    </location>
</feature>
<name>A0A931AUE7_9ENTE</name>
<reference evidence="2" key="1">
    <citation type="submission" date="2020-09" db="EMBL/GenBank/DDBJ databases">
        <title>Genomic insights into the novelty and pathogenicity of a unique biofilm-forming Enterococcus sp. bacteria (Enterococcus lacertideformus) identified in reptiles.</title>
        <authorList>
            <person name="Agius J.E."/>
            <person name="Phalen D.N."/>
            <person name="Rose K."/>
            <person name="Eden J.-S."/>
        </authorList>
    </citation>
    <scope>NUCLEOTIDE SEQUENCE</scope>
    <source>
        <strain evidence="2">PHRS 0518</strain>
    </source>
</reference>